<dbReference type="EMBL" id="JANYMP010000003">
    <property type="protein sequence ID" value="MCS7476890.1"/>
    <property type="molecule type" value="Genomic_DNA"/>
</dbReference>
<dbReference type="InterPro" id="IPR051601">
    <property type="entry name" value="Serine_prot/Carboxylest_S33"/>
</dbReference>
<dbReference type="InterPro" id="IPR029058">
    <property type="entry name" value="AB_hydrolase_fold"/>
</dbReference>
<dbReference type="Proteomes" id="UP001141259">
    <property type="component" value="Unassembled WGS sequence"/>
</dbReference>
<evidence type="ECO:0000256" key="2">
    <source>
        <dbReference type="ARBA" id="ARBA00022729"/>
    </source>
</evidence>
<dbReference type="PANTHER" id="PTHR43248">
    <property type="entry name" value="2-SUCCINYL-6-HYDROXY-2,4-CYCLOHEXADIENE-1-CARBOXYLATE SYNTHASE"/>
    <property type="match status" value="1"/>
</dbReference>
<accession>A0A9X2VHR5</accession>
<reference evidence="6" key="1">
    <citation type="submission" date="2022-08" db="EMBL/GenBank/DDBJ databases">
        <authorList>
            <person name="Tistechok S."/>
            <person name="Samborskyy M."/>
            <person name="Roman I."/>
        </authorList>
    </citation>
    <scope>NUCLEOTIDE SEQUENCE</scope>
    <source>
        <strain evidence="6">DSM 103496</strain>
    </source>
</reference>
<dbReference type="RefSeq" id="WP_259622403.1">
    <property type="nucleotide sequence ID" value="NZ_JANYMP010000003.1"/>
</dbReference>
<feature type="chain" id="PRO_5040853614" evidence="4">
    <location>
        <begin position="25"/>
        <end position="467"/>
    </location>
</feature>
<evidence type="ECO:0000256" key="3">
    <source>
        <dbReference type="ARBA" id="ARBA00022801"/>
    </source>
</evidence>
<evidence type="ECO:0000313" key="7">
    <source>
        <dbReference type="Proteomes" id="UP001141259"/>
    </source>
</evidence>
<comment type="caution">
    <text evidence="6">The sequence shown here is derived from an EMBL/GenBank/DDBJ whole genome shotgun (WGS) entry which is preliminary data.</text>
</comment>
<evidence type="ECO:0000259" key="5">
    <source>
        <dbReference type="Pfam" id="PF08386"/>
    </source>
</evidence>
<organism evidence="6 7">
    <name type="scientific">Umezawaea endophytica</name>
    <dbReference type="NCBI Taxonomy" id="1654476"/>
    <lineage>
        <taxon>Bacteria</taxon>
        <taxon>Bacillati</taxon>
        <taxon>Actinomycetota</taxon>
        <taxon>Actinomycetes</taxon>
        <taxon>Pseudonocardiales</taxon>
        <taxon>Pseudonocardiaceae</taxon>
        <taxon>Umezawaea</taxon>
    </lineage>
</organism>
<protein>
    <submittedName>
        <fullName evidence="6">Alpha/beta hydrolase</fullName>
    </submittedName>
</protein>
<dbReference type="AlphaFoldDB" id="A0A9X2VHR5"/>
<feature type="domain" description="Peptidase S33 tripeptidyl aminopeptidase-like C-terminal" evidence="5">
    <location>
        <begin position="377"/>
        <end position="466"/>
    </location>
</feature>
<feature type="signal peptide" evidence="4">
    <location>
        <begin position="1"/>
        <end position="24"/>
    </location>
</feature>
<proteinExistence type="inferred from homology"/>
<dbReference type="PANTHER" id="PTHR43248:SF29">
    <property type="entry name" value="TRIPEPTIDYL AMINOPEPTIDASE"/>
    <property type="match status" value="1"/>
</dbReference>
<dbReference type="Pfam" id="PF08386">
    <property type="entry name" value="Abhydrolase_4"/>
    <property type="match status" value="1"/>
</dbReference>
<dbReference type="GO" id="GO:0016787">
    <property type="term" value="F:hydrolase activity"/>
    <property type="evidence" value="ECO:0007669"/>
    <property type="project" value="UniProtKB-KW"/>
</dbReference>
<keyword evidence="3 6" id="KW-0378">Hydrolase</keyword>
<evidence type="ECO:0000256" key="1">
    <source>
        <dbReference type="ARBA" id="ARBA00010088"/>
    </source>
</evidence>
<dbReference type="Gene3D" id="3.40.50.1820">
    <property type="entry name" value="alpha/beta hydrolase"/>
    <property type="match status" value="1"/>
</dbReference>
<evidence type="ECO:0000313" key="6">
    <source>
        <dbReference type="EMBL" id="MCS7476890.1"/>
    </source>
</evidence>
<keyword evidence="7" id="KW-1185">Reference proteome</keyword>
<gene>
    <name evidence="6" type="ORF">NZH93_08480</name>
</gene>
<evidence type="ECO:0000256" key="4">
    <source>
        <dbReference type="SAM" id="SignalP"/>
    </source>
</evidence>
<dbReference type="InterPro" id="IPR013595">
    <property type="entry name" value="Pept_S33_TAP-like_C"/>
</dbReference>
<name>A0A9X2VHR5_9PSEU</name>
<comment type="similarity">
    <text evidence="1">Belongs to the peptidase S33 family.</text>
</comment>
<sequence length="467" mass="50144">MRRTSCVLVMVMAAAGVSAPAAQARETRPEWSACSGAPAQECATVEVPLDYRKPRGKTISLAISRIRTAKPGSRRGVLLLIPGGPGNPGLSRPTTHGSRLPQEVLDRYDLVGFDPRGVGRSTPVTCDLTGADADPQGFLPWPGVGGDITESVAKAKRVARACGENGGELMRHISTRDEARDIDRIRQALDERALSYWGVSYGTYVGAVYATMFPERTDRVVLDSNDDPDPRMLERGWLNNFAIGARDRFPDFAVWAAERDDTYGLGATPDAVTSTYLDLAAALDENPRPGVTGNYLRAAMFAALYSDANFPLLAQIMAGGPPSIPVPPPAQFQNGYAVLTATGCNDVDWPRSVDHYARAVAENRREFPLTAGMPVNIMACAFWPYRAEKPVTVTSHGPENILLVQNLRDPATPYAGAVRMLEALGHRARMVTVDAGGHGSYLANGNPCGDDAVTAFLTSGTHENTTC</sequence>
<dbReference type="SUPFAM" id="SSF53474">
    <property type="entry name" value="alpha/beta-Hydrolases"/>
    <property type="match status" value="1"/>
</dbReference>
<keyword evidence="2 4" id="KW-0732">Signal</keyword>